<keyword evidence="2" id="KW-1185">Reference proteome</keyword>
<comment type="caution">
    <text evidence="1">The sequence shown here is derived from an EMBL/GenBank/DDBJ whole genome shotgun (WGS) entry which is preliminary data.</text>
</comment>
<protein>
    <submittedName>
        <fullName evidence="1">Uncharacterized protein</fullName>
    </submittedName>
</protein>
<reference evidence="1 2" key="2">
    <citation type="journal article" date="2022" name="Mol. Ecol. Resour.">
        <title>The genomes of chicory, endive, great burdock and yacon provide insights into Asteraceae paleo-polyploidization history and plant inulin production.</title>
        <authorList>
            <person name="Fan W."/>
            <person name="Wang S."/>
            <person name="Wang H."/>
            <person name="Wang A."/>
            <person name="Jiang F."/>
            <person name="Liu H."/>
            <person name="Zhao H."/>
            <person name="Xu D."/>
            <person name="Zhang Y."/>
        </authorList>
    </citation>
    <scope>NUCLEOTIDE SEQUENCE [LARGE SCALE GENOMIC DNA]</scope>
    <source>
        <strain evidence="2">cv. Punajuju</strain>
        <tissue evidence="1">Leaves</tissue>
    </source>
</reference>
<name>A0ACB9BIP0_CICIN</name>
<proteinExistence type="predicted"/>
<evidence type="ECO:0000313" key="1">
    <source>
        <dbReference type="EMBL" id="KAI3721801.1"/>
    </source>
</evidence>
<reference evidence="2" key="1">
    <citation type="journal article" date="2022" name="Mol. Ecol. Resour.">
        <title>The genomes of chicory, endive, great burdock and yacon provide insights into Asteraceae palaeo-polyploidization history and plant inulin production.</title>
        <authorList>
            <person name="Fan W."/>
            <person name="Wang S."/>
            <person name="Wang H."/>
            <person name="Wang A."/>
            <person name="Jiang F."/>
            <person name="Liu H."/>
            <person name="Zhao H."/>
            <person name="Xu D."/>
            <person name="Zhang Y."/>
        </authorList>
    </citation>
    <scope>NUCLEOTIDE SEQUENCE [LARGE SCALE GENOMIC DNA]</scope>
    <source>
        <strain evidence="2">cv. Punajuju</strain>
    </source>
</reference>
<accession>A0ACB9BIP0</accession>
<organism evidence="1 2">
    <name type="scientific">Cichorium intybus</name>
    <name type="common">Chicory</name>
    <dbReference type="NCBI Taxonomy" id="13427"/>
    <lineage>
        <taxon>Eukaryota</taxon>
        <taxon>Viridiplantae</taxon>
        <taxon>Streptophyta</taxon>
        <taxon>Embryophyta</taxon>
        <taxon>Tracheophyta</taxon>
        <taxon>Spermatophyta</taxon>
        <taxon>Magnoliopsida</taxon>
        <taxon>eudicotyledons</taxon>
        <taxon>Gunneridae</taxon>
        <taxon>Pentapetalae</taxon>
        <taxon>asterids</taxon>
        <taxon>campanulids</taxon>
        <taxon>Asterales</taxon>
        <taxon>Asteraceae</taxon>
        <taxon>Cichorioideae</taxon>
        <taxon>Cichorieae</taxon>
        <taxon>Cichoriinae</taxon>
        <taxon>Cichorium</taxon>
    </lineage>
</organism>
<dbReference type="Proteomes" id="UP001055811">
    <property type="component" value="Linkage Group LG06"/>
</dbReference>
<evidence type="ECO:0000313" key="2">
    <source>
        <dbReference type="Proteomes" id="UP001055811"/>
    </source>
</evidence>
<gene>
    <name evidence="1" type="ORF">L2E82_32819</name>
</gene>
<sequence>MSDGVPTGILSGNPDAVEAMFPSVKSVIDGIVYMSCKDDGNEEVKLTCLTALAVWVARSTDAIKPEVVTFIGSGLEEKESLRRGYLRCLSVICKNADAVLPISSLLVPLIQMVKTGFTKAAQRLDGIYALLIVMKIAAIDIKIDETVSKEKVLSLISQNEPLVVPVAMASKLSVEDCETSIELLESLFLDHAHRAFETLNVRSLMQVKYYEALS</sequence>
<dbReference type="EMBL" id="CM042014">
    <property type="protein sequence ID" value="KAI3721801.1"/>
    <property type="molecule type" value="Genomic_DNA"/>
</dbReference>